<accession>A0A4P2VPG3</accession>
<keyword evidence="2 4" id="KW-0548">Nucleotidyltransferase</keyword>
<dbReference type="NCBIfam" id="NF009905">
    <property type="entry name" value="PRK13368.1"/>
    <property type="match status" value="1"/>
</dbReference>
<evidence type="ECO:0000313" key="5">
    <source>
        <dbReference type="Proteomes" id="UP000291236"/>
    </source>
</evidence>
<dbReference type="InterPro" id="IPR029044">
    <property type="entry name" value="Nucleotide-diphossugar_trans"/>
</dbReference>
<name>A0A4P2VPG3_FLUSA</name>
<dbReference type="Pfam" id="PF02348">
    <property type="entry name" value="CTP_transf_3"/>
    <property type="match status" value="1"/>
</dbReference>
<sequence length="254" mass="29384">MKNKKHLCIIPARMGSSRFPNKPLAKICGIPMIGHVALRATSEPIFDNVVVATCDNEIVDYCNTIHIKTIMTSNKHERATDRTQEATEKIENELKFKYDFVTMLQGDEPMITPDILRKIVQKLNAHHEIDVLNLISSIKESKEFYSNNCVKIVQNFKKEILYFSRSPIPFNNPCSMHHTFKQLGIIAFRRNFLDVYSKLSPTYLEELESVDMLRCLEHGYKINTLEIKEELYPVDVLEDIIRVEKYLTTSSISI</sequence>
<evidence type="ECO:0000256" key="2">
    <source>
        <dbReference type="ARBA" id="ARBA00022695"/>
    </source>
</evidence>
<dbReference type="SUPFAM" id="SSF53448">
    <property type="entry name" value="Nucleotide-diphospho-sugar transferases"/>
    <property type="match status" value="1"/>
</dbReference>
<evidence type="ECO:0000313" key="4">
    <source>
        <dbReference type="EMBL" id="BBH54070.1"/>
    </source>
</evidence>
<keyword evidence="5" id="KW-1185">Reference proteome</keyword>
<dbReference type="GO" id="GO:0009103">
    <property type="term" value="P:lipopolysaccharide biosynthetic process"/>
    <property type="evidence" value="ECO:0007669"/>
    <property type="project" value="UniProtKB-KW"/>
</dbReference>
<dbReference type="InterPro" id="IPR003329">
    <property type="entry name" value="Cytidylyl_trans"/>
</dbReference>
<dbReference type="OrthoDB" id="5295279at2"/>
<dbReference type="GO" id="GO:0008690">
    <property type="term" value="F:3-deoxy-manno-octulosonate cytidylyltransferase activity"/>
    <property type="evidence" value="ECO:0007669"/>
    <property type="project" value="InterPro"/>
</dbReference>
<dbReference type="KEGG" id="sbf:JCM31447_25270"/>
<dbReference type="PANTHER" id="PTHR42866:SF2">
    <property type="entry name" value="3-DEOXY-MANNO-OCTULOSONATE CYTIDYLYLTRANSFERASE, MITOCHONDRIAL"/>
    <property type="match status" value="1"/>
</dbReference>
<keyword evidence="3" id="KW-0448">Lipopolysaccharide biosynthesis</keyword>
<dbReference type="EMBL" id="AP019368">
    <property type="protein sequence ID" value="BBH54070.1"/>
    <property type="molecule type" value="Genomic_DNA"/>
</dbReference>
<organism evidence="4 5">
    <name type="scientific">Fluviispira sanaruensis</name>
    <dbReference type="NCBI Taxonomy" id="2493639"/>
    <lineage>
        <taxon>Bacteria</taxon>
        <taxon>Pseudomonadati</taxon>
        <taxon>Bdellovibrionota</taxon>
        <taxon>Oligoflexia</taxon>
        <taxon>Silvanigrellales</taxon>
        <taxon>Silvanigrellaceae</taxon>
        <taxon>Fluviispira</taxon>
    </lineage>
</organism>
<proteinExistence type="predicted"/>
<gene>
    <name evidence="4" type="ORF">JCM31447_25270</name>
</gene>
<keyword evidence="1 4" id="KW-0808">Transferase</keyword>
<dbReference type="PANTHER" id="PTHR42866">
    <property type="entry name" value="3-DEOXY-MANNO-OCTULOSONATE CYTIDYLYLTRANSFERASE"/>
    <property type="match status" value="1"/>
</dbReference>
<protein>
    <submittedName>
        <fullName evidence="4">3-deoxy-manno-octulosonate cytidylyltransferase</fullName>
    </submittedName>
</protein>
<evidence type="ECO:0000256" key="1">
    <source>
        <dbReference type="ARBA" id="ARBA00022679"/>
    </source>
</evidence>
<dbReference type="GO" id="GO:0005829">
    <property type="term" value="C:cytosol"/>
    <property type="evidence" value="ECO:0007669"/>
    <property type="project" value="TreeGrafter"/>
</dbReference>
<dbReference type="RefSeq" id="WP_130611131.1">
    <property type="nucleotide sequence ID" value="NZ_AP019368.1"/>
</dbReference>
<dbReference type="CDD" id="cd02517">
    <property type="entry name" value="CMP-KDO-Synthetase"/>
    <property type="match status" value="1"/>
</dbReference>
<dbReference type="NCBIfam" id="TIGR00466">
    <property type="entry name" value="kdsB"/>
    <property type="match status" value="1"/>
</dbReference>
<dbReference type="Gene3D" id="3.90.550.10">
    <property type="entry name" value="Spore Coat Polysaccharide Biosynthesis Protein SpsA, Chain A"/>
    <property type="match status" value="1"/>
</dbReference>
<evidence type="ECO:0000256" key="3">
    <source>
        <dbReference type="ARBA" id="ARBA00022985"/>
    </source>
</evidence>
<dbReference type="Proteomes" id="UP000291236">
    <property type="component" value="Chromosome"/>
</dbReference>
<dbReference type="NCBIfam" id="NF003952">
    <property type="entry name" value="PRK05450.1-5"/>
    <property type="match status" value="1"/>
</dbReference>
<dbReference type="InterPro" id="IPR004528">
    <property type="entry name" value="KdsB"/>
</dbReference>
<reference evidence="4 5" key="1">
    <citation type="submission" date="2018-12" db="EMBL/GenBank/DDBJ databases">
        <title>Rubrispira sanarue gen. nov., sp., nov., a member of the order Silvanigrellales, isolated from a brackish lake in Hamamatsu Japan.</title>
        <authorList>
            <person name="Maejima Y."/>
            <person name="Iino T."/>
            <person name="Muraguchi Y."/>
            <person name="Fukuda K."/>
            <person name="Nojiri H."/>
            <person name="Ohkuma M."/>
            <person name="Moriuchi R."/>
            <person name="Dohra H."/>
            <person name="Kimbara K."/>
            <person name="Shintani M."/>
        </authorList>
    </citation>
    <scope>NUCLEOTIDE SEQUENCE [LARGE SCALE GENOMIC DNA]</scope>
    <source>
        <strain evidence="4 5">RF1110005</strain>
    </source>
</reference>
<dbReference type="AlphaFoldDB" id="A0A4P2VPG3"/>